<accession>A0A0C3FFU6</accession>
<dbReference type="EMBL" id="KN833014">
    <property type="protein sequence ID" value="KIM78674.1"/>
    <property type="molecule type" value="Genomic_DNA"/>
</dbReference>
<dbReference type="InParanoid" id="A0A0C3FFU6"/>
<protein>
    <submittedName>
        <fullName evidence="1">Uncharacterized protein</fullName>
    </submittedName>
</protein>
<organism evidence="1 2">
    <name type="scientific">Piloderma croceum (strain F 1598)</name>
    <dbReference type="NCBI Taxonomy" id="765440"/>
    <lineage>
        <taxon>Eukaryota</taxon>
        <taxon>Fungi</taxon>
        <taxon>Dikarya</taxon>
        <taxon>Basidiomycota</taxon>
        <taxon>Agaricomycotina</taxon>
        <taxon>Agaricomycetes</taxon>
        <taxon>Agaricomycetidae</taxon>
        <taxon>Atheliales</taxon>
        <taxon>Atheliaceae</taxon>
        <taxon>Piloderma</taxon>
    </lineage>
</organism>
<gene>
    <name evidence="1" type="ORF">PILCRDRAFT_824115</name>
</gene>
<keyword evidence="2" id="KW-1185">Reference proteome</keyword>
<sequence length="81" mass="8398">MREDNQAIIAPGYEERTFCATFAGPGMQLREVYDLSGVPGLRYRPALDGQEPELLEMARLGVSAAGAVAAGAVAAGAACIN</sequence>
<reference evidence="1 2" key="1">
    <citation type="submission" date="2014-04" db="EMBL/GenBank/DDBJ databases">
        <authorList>
            <consortium name="DOE Joint Genome Institute"/>
            <person name="Kuo A."/>
            <person name="Tarkka M."/>
            <person name="Buscot F."/>
            <person name="Kohler A."/>
            <person name="Nagy L.G."/>
            <person name="Floudas D."/>
            <person name="Copeland A."/>
            <person name="Barry K.W."/>
            <person name="Cichocki N."/>
            <person name="Veneault-Fourrey C."/>
            <person name="LaButti K."/>
            <person name="Lindquist E.A."/>
            <person name="Lipzen A."/>
            <person name="Lundell T."/>
            <person name="Morin E."/>
            <person name="Murat C."/>
            <person name="Sun H."/>
            <person name="Tunlid A."/>
            <person name="Henrissat B."/>
            <person name="Grigoriev I.V."/>
            <person name="Hibbett D.S."/>
            <person name="Martin F."/>
            <person name="Nordberg H.P."/>
            <person name="Cantor M.N."/>
            <person name="Hua S.X."/>
        </authorList>
    </citation>
    <scope>NUCLEOTIDE SEQUENCE [LARGE SCALE GENOMIC DNA]</scope>
    <source>
        <strain evidence="1 2">F 1598</strain>
    </source>
</reference>
<proteinExistence type="predicted"/>
<evidence type="ECO:0000313" key="2">
    <source>
        <dbReference type="Proteomes" id="UP000054166"/>
    </source>
</evidence>
<dbReference type="AlphaFoldDB" id="A0A0C3FFU6"/>
<reference evidence="2" key="2">
    <citation type="submission" date="2015-01" db="EMBL/GenBank/DDBJ databases">
        <title>Evolutionary Origins and Diversification of the Mycorrhizal Mutualists.</title>
        <authorList>
            <consortium name="DOE Joint Genome Institute"/>
            <consortium name="Mycorrhizal Genomics Consortium"/>
            <person name="Kohler A."/>
            <person name="Kuo A."/>
            <person name="Nagy L.G."/>
            <person name="Floudas D."/>
            <person name="Copeland A."/>
            <person name="Barry K.W."/>
            <person name="Cichocki N."/>
            <person name="Veneault-Fourrey C."/>
            <person name="LaButti K."/>
            <person name="Lindquist E.A."/>
            <person name="Lipzen A."/>
            <person name="Lundell T."/>
            <person name="Morin E."/>
            <person name="Murat C."/>
            <person name="Riley R."/>
            <person name="Ohm R."/>
            <person name="Sun H."/>
            <person name="Tunlid A."/>
            <person name="Henrissat B."/>
            <person name="Grigoriev I.V."/>
            <person name="Hibbett D.S."/>
            <person name="Martin F."/>
        </authorList>
    </citation>
    <scope>NUCLEOTIDE SEQUENCE [LARGE SCALE GENOMIC DNA]</scope>
    <source>
        <strain evidence="2">F 1598</strain>
    </source>
</reference>
<evidence type="ECO:0000313" key="1">
    <source>
        <dbReference type="EMBL" id="KIM78674.1"/>
    </source>
</evidence>
<name>A0A0C3FFU6_PILCF</name>
<dbReference type="Proteomes" id="UP000054166">
    <property type="component" value="Unassembled WGS sequence"/>
</dbReference>
<dbReference type="HOGENOM" id="CLU_2574712_0_0_1"/>